<sequence>MCIGHMTTAFIAHLDNCNDIISATIFRAETDQEEDPTELVEARNMALAIQGLFKNCTPTLAWNYHFGDMDAFYTERFAQVAAQNALVEPQHVSERRSSSNSNLD</sequence>
<name>A0A2T2N100_CORCC</name>
<reference evidence="1 2" key="1">
    <citation type="journal article" date="2018" name="Front. Microbiol.">
        <title>Genome-Wide Analysis of Corynespora cassiicola Leaf Fall Disease Putative Effectors.</title>
        <authorList>
            <person name="Lopez D."/>
            <person name="Ribeiro S."/>
            <person name="Label P."/>
            <person name="Fumanal B."/>
            <person name="Venisse J.S."/>
            <person name="Kohler A."/>
            <person name="de Oliveira R.R."/>
            <person name="Labutti K."/>
            <person name="Lipzen A."/>
            <person name="Lail K."/>
            <person name="Bauer D."/>
            <person name="Ohm R.A."/>
            <person name="Barry K.W."/>
            <person name="Spatafora J."/>
            <person name="Grigoriev I.V."/>
            <person name="Martin F.M."/>
            <person name="Pujade-Renaud V."/>
        </authorList>
    </citation>
    <scope>NUCLEOTIDE SEQUENCE [LARGE SCALE GENOMIC DNA]</scope>
    <source>
        <strain evidence="1 2">Philippines</strain>
    </source>
</reference>
<evidence type="ECO:0000313" key="2">
    <source>
        <dbReference type="Proteomes" id="UP000240883"/>
    </source>
</evidence>
<accession>A0A2T2N100</accession>
<protein>
    <submittedName>
        <fullName evidence="1">Uncharacterized protein</fullName>
    </submittedName>
</protein>
<proteinExistence type="predicted"/>
<dbReference type="AlphaFoldDB" id="A0A2T2N100"/>
<gene>
    <name evidence="1" type="ORF">BS50DRAFT_287616</name>
</gene>
<dbReference type="Proteomes" id="UP000240883">
    <property type="component" value="Unassembled WGS sequence"/>
</dbReference>
<organism evidence="1 2">
    <name type="scientific">Corynespora cassiicola Philippines</name>
    <dbReference type="NCBI Taxonomy" id="1448308"/>
    <lineage>
        <taxon>Eukaryota</taxon>
        <taxon>Fungi</taxon>
        <taxon>Dikarya</taxon>
        <taxon>Ascomycota</taxon>
        <taxon>Pezizomycotina</taxon>
        <taxon>Dothideomycetes</taxon>
        <taxon>Pleosporomycetidae</taxon>
        <taxon>Pleosporales</taxon>
        <taxon>Corynesporascaceae</taxon>
        <taxon>Corynespora</taxon>
    </lineage>
</organism>
<dbReference type="OrthoDB" id="3788720at2759"/>
<keyword evidence="2" id="KW-1185">Reference proteome</keyword>
<dbReference type="EMBL" id="KZ678167">
    <property type="protein sequence ID" value="PSN59084.1"/>
    <property type="molecule type" value="Genomic_DNA"/>
</dbReference>
<evidence type="ECO:0000313" key="1">
    <source>
        <dbReference type="EMBL" id="PSN59084.1"/>
    </source>
</evidence>